<sequence>MELLISLTIISVIVVIISGALRIGVRAWEKGEQDIETRQRYRIVLDLMKRQLTSICLRKMTDKSRQSFFLKGDNKSLGFLSYKHLIPANTFGTVYVRYIVNPGENEGEHLIFYEKNIVLLAKDADMDNLNEDDFHDLIPELHNIEFEYLKKQAEGFEWQPSWEPENDKGIPLAVKIIFKKDALSAPVSVVVRMNQDTDA</sequence>
<dbReference type="SUPFAM" id="SSF54523">
    <property type="entry name" value="Pili subunits"/>
    <property type="match status" value="1"/>
</dbReference>
<protein>
    <recommendedName>
        <fullName evidence="3">General secretion pathway protein J</fullName>
    </recommendedName>
</protein>
<accession>A0A975BFK7</accession>
<evidence type="ECO:0008006" key="3">
    <source>
        <dbReference type="Google" id="ProtNLM"/>
    </source>
</evidence>
<gene>
    <name evidence="1" type="ORF">dnm_005090</name>
</gene>
<dbReference type="Proteomes" id="UP000663722">
    <property type="component" value="Chromosome"/>
</dbReference>
<dbReference type="KEGG" id="dmm:dnm_005090"/>
<name>A0A975BFK7_9BACT</name>
<evidence type="ECO:0000313" key="2">
    <source>
        <dbReference type="Proteomes" id="UP000663722"/>
    </source>
</evidence>
<dbReference type="AlphaFoldDB" id="A0A975BFK7"/>
<dbReference type="InterPro" id="IPR045584">
    <property type="entry name" value="Pilin-like"/>
</dbReference>
<evidence type="ECO:0000313" key="1">
    <source>
        <dbReference type="EMBL" id="QTA84512.1"/>
    </source>
</evidence>
<keyword evidence="2" id="KW-1185">Reference proteome</keyword>
<proteinExistence type="predicted"/>
<dbReference type="EMBL" id="CP061800">
    <property type="protein sequence ID" value="QTA84512.1"/>
    <property type="molecule type" value="Genomic_DNA"/>
</dbReference>
<reference evidence="1" key="1">
    <citation type="journal article" date="2021" name="Microb. Physiol.">
        <title>Proteogenomic Insights into the Physiology of Marine, Sulfate-Reducing, Filamentous Desulfonema limicola and Desulfonema magnum.</title>
        <authorList>
            <person name="Schnaars V."/>
            <person name="Wohlbrand L."/>
            <person name="Scheve S."/>
            <person name="Hinrichs C."/>
            <person name="Reinhardt R."/>
            <person name="Rabus R."/>
        </authorList>
    </citation>
    <scope>NUCLEOTIDE SEQUENCE</scope>
    <source>
        <strain evidence="1">4be13</strain>
    </source>
</reference>
<organism evidence="1 2">
    <name type="scientific">Desulfonema magnum</name>
    <dbReference type="NCBI Taxonomy" id="45655"/>
    <lineage>
        <taxon>Bacteria</taxon>
        <taxon>Pseudomonadati</taxon>
        <taxon>Thermodesulfobacteriota</taxon>
        <taxon>Desulfobacteria</taxon>
        <taxon>Desulfobacterales</taxon>
        <taxon>Desulfococcaceae</taxon>
        <taxon>Desulfonema</taxon>
    </lineage>
</organism>